<name>A0A7G5MPE5_9FIRM</name>
<sequence length="444" mass="48847">MGNSQNNRRSILPIALDVLALITATFGSILSSYKILSLVLGIITCIILIALLAKEFGAGGVMVGVLISIGLMILMIMQVLKSPPDEFSDKISKDTKLGSLELSVEELVVGYRDQDGNRKITAGLNVEKYMCDNIVLKSIDYDVVLEKYKVQDGKIMFSNIPAGTYDVRIQLNGFSLYSGTIKLKESDLSKNIWSKTVCVQSDNDYKDLQIIITDSDGALIKGYKCDFNVLGTDYEIKDIVSDAEGKLPYVFSMPSDVGFQLTLHYDNEENYTNEYLVSEVDNPLYVQFSTPPKEKIPVTEVHQPDDVATIVSLPEWNVEEDMGIDGKRYGGGIKVSISDMFISMGSNGSKDVTSRITIPLDGNYDETIFEGVFVLDQSMYGSNSTGTISILINNEEVFTTGEIDGNTLNAFPFNVDFGDADSLIILTEAHLSSSDFVYGFVAEK</sequence>
<evidence type="ECO:0000313" key="2">
    <source>
        <dbReference type="EMBL" id="QMW76488.1"/>
    </source>
</evidence>
<gene>
    <name evidence="2" type="ORF">E5259_02145</name>
</gene>
<dbReference type="Gene3D" id="2.60.120.1060">
    <property type="entry name" value="NPCBM/NEW2 domain"/>
    <property type="match status" value="1"/>
</dbReference>
<dbReference type="AlphaFoldDB" id="A0A7G5MPE5"/>
<dbReference type="SUPFAM" id="SSF49785">
    <property type="entry name" value="Galactose-binding domain-like"/>
    <property type="match status" value="1"/>
</dbReference>
<dbReference type="EMBL" id="CP039126">
    <property type="protein sequence ID" value="QMW76488.1"/>
    <property type="molecule type" value="Genomic_DNA"/>
</dbReference>
<feature type="transmembrane region" description="Helical" evidence="1">
    <location>
        <begin position="60"/>
        <end position="80"/>
    </location>
</feature>
<evidence type="ECO:0000256" key="1">
    <source>
        <dbReference type="SAM" id="Phobius"/>
    </source>
</evidence>
<feature type="transmembrane region" description="Helical" evidence="1">
    <location>
        <begin position="35"/>
        <end position="53"/>
    </location>
</feature>
<feature type="transmembrane region" description="Helical" evidence="1">
    <location>
        <begin position="12"/>
        <end position="29"/>
    </location>
</feature>
<dbReference type="InterPro" id="IPR038637">
    <property type="entry name" value="NPCBM_sf"/>
</dbReference>
<keyword evidence="1" id="KW-0812">Transmembrane</keyword>
<dbReference type="Proteomes" id="UP000515789">
    <property type="component" value="Chromosome"/>
</dbReference>
<proteinExistence type="predicted"/>
<keyword evidence="1" id="KW-0472">Membrane</keyword>
<dbReference type="RefSeq" id="WP_018593474.1">
    <property type="nucleotide sequence ID" value="NZ_CABLBP010000001.1"/>
</dbReference>
<keyword evidence="1" id="KW-1133">Transmembrane helix</keyword>
<protein>
    <submittedName>
        <fullName evidence="2">Uncharacterized protein</fullName>
    </submittedName>
</protein>
<accession>A0A7G5MPE5</accession>
<dbReference type="GeneID" id="75052832"/>
<evidence type="ECO:0000313" key="3">
    <source>
        <dbReference type="Proteomes" id="UP000515789"/>
    </source>
</evidence>
<reference evidence="2 3" key="1">
    <citation type="submission" date="2019-04" db="EMBL/GenBank/DDBJ databases">
        <authorList>
            <person name="Schori C."/>
            <person name="Ahrens C."/>
        </authorList>
    </citation>
    <scope>NUCLEOTIDE SEQUENCE [LARGE SCALE GENOMIC DNA]</scope>
    <source>
        <strain evidence="2 3">DSM 2950</strain>
    </source>
</reference>
<organism evidence="2 3">
    <name type="scientific">Blautia producta</name>
    <dbReference type="NCBI Taxonomy" id="33035"/>
    <lineage>
        <taxon>Bacteria</taxon>
        <taxon>Bacillati</taxon>
        <taxon>Bacillota</taxon>
        <taxon>Clostridia</taxon>
        <taxon>Lachnospirales</taxon>
        <taxon>Lachnospiraceae</taxon>
        <taxon>Blautia</taxon>
    </lineage>
</organism>
<dbReference type="InterPro" id="IPR008979">
    <property type="entry name" value="Galactose-bd-like_sf"/>
</dbReference>